<dbReference type="InterPro" id="IPR004704">
    <property type="entry name" value="PTS_IID_man"/>
</dbReference>
<keyword evidence="4" id="KW-0762">Sugar transport</keyword>
<dbReference type="InterPro" id="IPR050303">
    <property type="entry name" value="GatZ_KbaZ_carbometab"/>
</dbReference>
<evidence type="ECO:0000313" key="11">
    <source>
        <dbReference type="Proteomes" id="UP000030008"/>
    </source>
</evidence>
<evidence type="ECO:0000313" key="10">
    <source>
        <dbReference type="EMBL" id="KGJ54001.1"/>
    </source>
</evidence>
<feature type="transmembrane region" description="Helical" evidence="9">
    <location>
        <begin position="120"/>
        <end position="138"/>
    </location>
</feature>
<gene>
    <name evidence="10" type="ORF">CIAN88_05490</name>
</gene>
<dbReference type="RefSeq" id="WP_044904524.1">
    <property type="nucleotide sequence ID" value="NZ_JQIF01000023.1"/>
</dbReference>
<comment type="caution">
    <text evidence="10">The sequence shown here is derived from an EMBL/GenBank/DDBJ whole genome shotgun (WGS) entry which is preliminary data.</text>
</comment>
<keyword evidence="3" id="KW-1003">Cell membrane</keyword>
<evidence type="ECO:0000256" key="9">
    <source>
        <dbReference type="SAM" id="Phobius"/>
    </source>
</evidence>
<keyword evidence="6 9" id="KW-0812">Transmembrane</keyword>
<evidence type="ECO:0000256" key="4">
    <source>
        <dbReference type="ARBA" id="ARBA00022597"/>
    </source>
</evidence>
<dbReference type="Pfam" id="PF03613">
    <property type="entry name" value="EIID-AGA"/>
    <property type="match status" value="1"/>
</dbReference>
<keyword evidence="2" id="KW-0813">Transport</keyword>
<dbReference type="PROSITE" id="PS51108">
    <property type="entry name" value="PTS_EIID"/>
    <property type="match status" value="1"/>
</dbReference>
<evidence type="ECO:0000256" key="3">
    <source>
        <dbReference type="ARBA" id="ARBA00022475"/>
    </source>
</evidence>
<keyword evidence="7 9" id="KW-1133">Transmembrane helix</keyword>
<sequence>MSETVDKKNLLTSKEVNRAWLLWLFNNQACYNYERMMGIGFLHAMTPAFRKLYKDNKDLRIEAMQRHTSFFNCEPCLGSSIVGLVLAMEEQKALGAELDNDAITSIKTGLMGPLSGIGDTLIQGVILPLLIAFAVDFAKGGNWVIPLVFSLVMAIIVFGISRFGFLLGYRKGSDAILSMLENGVIKRLISAASIMGCMVLGALVVNFVTMKCGISIPQAEGSFSMQEQLFDAILPSMLPLLLTLGCYKLLKAGKSSVLVMLVIIAIGVIGGLTGILNV</sequence>
<feature type="transmembrane region" description="Helical" evidence="9">
    <location>
        <begin position="229"/>
        <end position="250"/>
    </location>
</feature>
<protein>
    <submittedName>
        <fullName evidence="10">Mannose permease IID protein</fullName>
    </submittedName>
</protein>
<keyword evidence="8 9" id="KW-0472">Membrane</keyword>
<evidence type="ECO:0000256" key="2">
    <source>
        <dbReference type="ARBA" id="ARBA00022448"/>
    </source>
</evidence>
<evidence type="ECO:0000256" key="1">
    <source>
        <dbReference type="ARBA" id="ARBA00004651"/>
    </source>
</evidence>
<feature type="transmembrane region" description="Helical" evidence="9">
    <location>
        <begin position="188"/>
        <end position="209"/>
    </location>
</feature>
<feature type="transmembrane region" description="Helical" evidence="9">
    <location>
        <begin position="144"/>
        <end position="167"/>
    </location>
</feature>
<organism evidence="10 11">
    <name type="scientific">Clostridium innocuum</name>
    <dbReference type="NCBI Taxonomy" id="1522"/>
    <lineage>
        <taxon>Bacteria</taxon>
        <taxon>Bacillati</taxon>
        <taxon>Bacillota</taxon>
        <taxon>Clostridia</taxon>
        <taxon>Eubacteriales</taxon>
        <taxon>Clostridiaceae</taxon>
        <taxon>Clostridium</taxon>
    </lineage>
</organism>
<dbReference type="GO" id="GO:0009401">
    <property type="term" value="P:phosphoenolpyruvate-dependent sugar phosphotransferase system"/>
    <property type="evidence" value="ECO:0007669"/>
    <property type="project" value="UniProtKB-KW"/>
</dbReference>
<evidence type="ECO:0000256" key="8">
    <source>
        <dbReference type="ARBA" id="ARBA00023136"/>
    </source>
</evidence>
<proteinExistence type="predicted"/>
<comment type="subcellular location">
    <subcellularLocation>
        <location evidence="1">Cell membrane</location>
        <topology evidence="1">Multi-pass membrane protein</topology>
    </subcellularLocation>
</comment>
<dbReference type="EMBL" id="JQIF01000023">
    <property type="protein sequence ID" value="KGJ54001.1"/>
    <property type="molecule type" value="Genomic_DNA"/>
</dbReference>
<accession>A0A099I8V0</accession>
<feature type="transmembrane region" description="Helical" evidence="9">
    <location>
        <begin position="257"/>
        <end position="276"/>
    </location>
</feature>
<evidence type="ECO:0000256" key="7">
    <source>
        <dbReference type="ARBA" id="ARBA00022989"/>
    </source>
</evidence>
<evidence type="ECO:0000256" key="6">
    <source>
        <dbReference type="ARBA" id="ARBA00022692"/>
    </source>
</evidence>
<dbReference type="GO" id="GO:0005886">
    <property type="term" value="C:plasma membrane"/>
    <property type="evidence" value="ECO:0007669"/>
    <property type="project" value="UniProtKB-SubCell"/>
</dbReference>
<keyword evidence="5" id="KW-0598">Phosphotransferase system</keyword>
<dbReference type="Proteomes" id="UP000030008">
    <property type="component" value="Unassembled WGS sequence"/>
</dbReference>
<dbReference type="PANTHER" id="PTHR32502">
    <property type="entry name" value="N-ACETYLGALACTOSAMINE PERMEASE II COMPONENT-RELATED"/>
    <property type="match status" value="1"/>
</dbReference>
<evidence type="ECO:0000256" key="5">
    <source>
        <dbReference type="ARBA" id="ARBA00022683"/>
    </source>
</evidence>
<name>A0A099I8V0_CLOIN</name>
<dbReference type="PANTHER" id="PTHR32502:SF5">
    <property type="entry name" value="N-ACETYLGALACTOSAMINE PERMEASE IID COMPONENT-RELATED"/>
    <property type="match status" value="1"/>
</dbReference>
<dbReference type="AlphaFoldDB" id="A0A099I8V0"/>
<reference evidence="10 11" key="1">
    <citation type="submission" date="2014-08" db="EMBL/GenBank/DDBJ databases">
        <title>Clostridium innocuum, an unnegligible vancomycin-resistant pathogen causing extra-intestinal infections.</title>
        <authorList>
            <person name="Feng Y."/>
            <person name="Chiu C.-H."/>
        </authorList>
    </citation>
    <scope>NUCLEOTIDE SEQUENCE [LARGE SCALE GENOMIC DNA]</scope>
    <source>
        <strain evidence="10 11">AN88</strain>
    </source>
</reference>